<dbReference type="Proteomes" id="UP000568380">
    <property type="component" value="Unassembled WGS sequence"/>
</dbReference>
<comment type="caution">
    <text evidence="3">The sequence shown here is derived from an EMBL/GenBank/DDBJ whole genome shotgun (WGS) entry which is preliminary data.</text>
</comment>
<protein>
    <submittedName>
        <fullName evidence="3">Acetyl esterase/lipase</fullName>
    </submittedName>
</protein>
<sequence>MSIRVLPYDGPPHPRRRLDLLHPPAAHAPYALCFVHGGGWRAGEAAQWHRQMRRAGARGVISASLGYRVGERLPALLDDVADGYRRFLTHLDQRGLGGLPVFLVGSSAGAHLATLLSLSPNGLEPAGCVSVNGPGASLRPWPGMDPEIHAAVEHLAGGDYAAASPAHHADPATAPPMLFIVVGKERFFPHEHVRELAGMLPGARVVLLPGAEHGFFYEPGSKDSARAQAEIDVFIAEALRG</sequence>
<gene>
    <name evidence="3" type="ORF">HNR40_007653</name>
</gene>
<evidence type="ECO:0000259" key="2">
    <source>
        <dbReference type="Pfam" id="PF07859"/>
    </source>
</evidence>
<organism evidence="3 4">
    <name type="scientific">Nonomuraea endophytica</name>
    <dbReference type="NCBI Taxonomy" id="714136"/>
    <lineage>
        <taxon>Bacteria</taxon>
        <taxon>Bacillati</taxon>
        <taxon>Actinomycetota</taxon>
        <taxon>Actinomycetes</taxon>
        <taxon>Streptosporangiales</taxon>
        <taxon>Streptosporangiaceae</taxon>
        <taxon>Nonomuraea</taxon>
    </lineage>
</organism>
<dbReference type="Gene3D" id="3.40.50.1820">
    <property type="entry name" value="alpha/beta hydrolase"/>
    <property type="match status" value="1"/>
</dbReference>
<dbReference type="Pfam" id="PF07859">
    <property type="entry name" value="Abhydrolase_3"/>
    <property type="match status" value="1"/>
</dbReference>
<dbReference type="RefSeq" id="WP_184970111.1">
    <property type="nucleotide sequence ID" value="NZ_JACHIN010000012.1"/>
</dbReference>
<evidence type="ECO:0000313" key="4">
    <source>
        <dbReference type="Proteomes" id="UP000568380"/>
    </source>
</evidence>
<evidence type="ECO:0000256" key="1">
    <source>
        <dbReference type="ARBA" id="ARBA00022801"/>
    </source>
</evidence>
<keyword evidence="1" id="KW-0378">Hydrolase</keyword>
<dbReference type="InterPro" id="IPR013094">
    <property type="entry name" value="AB_hydrolase_3"/>
</dbReference>
<dbReference type="PANTHER" id="PTHR48081:SF33">
    <property type="entry name" value="KYNURENINE FORMAMIDASE"/>
    <property type="match status" value="1"/>
</dbReference>
<feature type="domain" description="Alpha/beta hydrolase fold-3" evidence="2">
    <location>
        <begin position="33"/>
        <end position="133"/>
    </location>
</feature>
<name>A0A7W8ACC8_9ACTN</name>
<dbReference type="PANTHER" id="PTHR48081">
    <property type="entry name" value="AB HYDROLASE SUPERFAMILY PROTEIN C4A8.06C"/>
    <property type="match status" value="1"/>
</dbReference>
<proteinExistence type="predicted"/>
<dbReference type="InterPro" id="IPR029058">
    <property type="entry name" value="AB_hydrolase_fold"/>
</dbReference>
<dbReference type="AlphaFoldDB" id="A0A7W8ACC8"/>
<dbReference type="EMBL" id="JACHIN010000012">
    <property type="protein sequence ID" value="MBB5082158.1"/>
    <property type="molecule type" value="Genomic_DNA"/>
</dbReference>
<dbReference type="InterPro" id="IPR050300">
    <property type="entry name" value="GDXG_lipolytic_enzyme"/>
</dbReference>
<keyword evidence="4" id="KW-1185">Reference proteome</keyword>
<dbReference type="SUPFAM" id="SSF53474">
    <property type="entry name" value="alpha/beta-Hydrolases"/>
    <property type="match status" value="1"/>
</dbReference>
<evidence type="ECO:0000313" key="3">
    <source>
        <dbReference type="EMBL" id="MBB5082158.1"/>
    </source>
</evidence>
<dbReference type="GO" id="GO:0016787">
    <property type="term" value="F:hydrolase activity"/>
    <property type="evidence" value="ECO:0007669"/>
    <property type="project" value="UniProtKB-KW"/>
</dbReference>
<accession>A0A7W8ACC8</accession>
<reference evidence="3 4" key="1">
    <citation type="submission" date="2020-08" db="EMBL/GenBank/DDBJ databases">
        <title>Genomic Encyclopedia of Type Strains, Phase IV (KMG-IV): sequencing the most valuable type-strain genomes for metagenomic binning, comparative biology and taxonomic classification.</title>
        <authorList>
            <person name="Goeker M."/>
        </authorList>
    </citation>
    <scope>NUCLEOTIDE SEQUENCE [LARGE SCALE GENOMIC DNA]</scope>
    <source>
        <strain evidence="3 4">DSM 45385</strain>
    </source>
</reference>